<dbReference type="Gene3D" id="3.40.50.1470">
    <property type="entry name" value="Peptidyl-tRNA hydrolase"/>
    <property type="match status" value="1"/>
</dbReference>
<evidence type="ECO:0000256" key="8">
    <source>
        <dbReference type="HAMAP-Rule" id="MF_00083"/>
    </source>
</evidence>
<accession>A0A4R5AIW8</accession>
<dbReference type="InterPro" id="IPR018171">
    <property type="entry name" value="Pept_tRNA_hydro_CS"/>
</dbReference>
<evidence type="ECO:0000256" key="2">
    <source>
        <dbReference type="ARBA" id="ARBA00022555"/>
    </source>
</evidence>
<feature type="binding site" evidence="8">
    <location>
        <position position="73"/>
    </location>
    <ligand>
        <name>tRNA</name>
        <dbReference type="ChEBI" id="CHEBI:17843"/>
    </ligand>
</feature>
<gene>
    <name evidence="8" type="primary">pth</name>
    <name evidence="11" type="ORF">E1262_07260</name>
</gene>
<dbReference type="GO" id="GO:0004045">
    <property type="term" value="F:peptidyl-tRNA hydrolase activity"/>
    <property type="evidence" value="ECO:0007669"/>
    <property type="project" value="UniProtKB-UniRule"/>
</dbReference>
<comment type="function">
    <text evidence="8">Hydrolyzes ribosome-free peptidyl-tRNAs (with 1 or more amino acids incorporated), which drop off the ribosome during protein synthesis, or as a result of ribosome stalling.</text>
</comment>
<comment type="catalytic activity">
    <reaction evidence="6 8 9">
        <text>an N-acyl-L-alpha-aminoacyl-tRNA + H2O = an N-acyl-L-amino acid + a tRNA + H(+)</text>
        <dbReference type="Rhea" id="RHEA:54448"/>
        <dbReference type="Rhea" id="RHEA-COMP:10123"/>
        <dbReference type="Rhea" id="RHEA-COMP:13883"/>
        <dbReference type="ChEBI" id="CHEBI:15377"/>
        <dbReference type="ChEBI" id="CHEBI:15378"/>
        <dbReference type="ChEBI" id="CHEBI:59874"/>
        <dbReference type="ChEBI" id="CHEBI:78442"/>
        <dbReference type="ChEBI" id="CHEBI:138191"/>
        <dbReference type="EC" id="3.1.1.29"/>
    </reaction>
</comment>
<evidence type="ECO:0000256" key="3">
    <source>
        <dbReference type="ARBA" id="ARBA00022801"/>
    </source>
</evidence>
<comment type="caution">
    <text evidence="11">The sequence shown here is derived from an EMBL/GenBank/DDBJ whole genome shotgun (WGS) entry which is preliminary data.</text>
</comment>
<dbReference type="Proteomes" id="UP000295217">
    <property type="component" value="Unassembled WGS sequence"/>
</dbReference>
<dbReference type="CDD" id="cd00462">
    <property type="entry name" value="PTH"/>
    <property type="match status" value="1"/>
</dbReference>
<evidence type="ECO:0000256" key="7">
    <source>
        <dbReference type="ARBA" id="ARBA00050038"/>
    </source>
</evidence>
<evidence type="ECO:0000313" key="11">
    <source>
        <dbReference type="EMBL" id="TDD70924.1"/>
    </source>
</evidence>
<keyword evidence="2 8" id="KW-0820">tRNA-binding</keyword>
<reference evidence="11 12" key="1">
    <citation type="submission" date="2019-02" db="EMBL/GenBank/DDBJ databases">
        <title>Draft genome sequences of novel Actinobacteria.</title>
        <authorList>
            <person name="Sahin N."/>
            <person name="Ay H."/>
            <person name="Saygin H."/>
        </authorList>
    </citation>
    <scope>NUCLEOTIDE SEQUENCE [LARGE SCALE GENOMIC DNA]</scope>
    <source>
        <strain evidence="11 12">8K307</strain>
    </source>
</reference>
<feature type="binding site" evidence="8">
    <location>
        <position position="71"/>
    </location>
    <ligand>
        <name>tRNA</name>
        <dbReference type="ChEBI" id="CHEBI:17843"/>
    </ligand>
</feature>
<evidence type="ECO:0000256" key="9">
    <source>
        <dbReference type="RuleBase" id="RU000673"/>
    </source>
</evidence>
<evidence type="ECO:0000313" key="12">
    <source>
        <dbReference type="Proteomes" id="UP000295217"/>
    </source>
</evidence>
<dbReference type="GO" id="GO:0000049">
    <property type="term" value="F:tRNA binding"/>
    <property type="evidence" value="ECO:0007669"/>
    <property type="project" value="UniProtKB-UniRule"/>
</dbReference>
<protein>
    <recommendedName>
        <fullName evidence="7 8">Peptidyl-tRNA hydrolase</fullName>
        <shortName evidence="8">Pth</shortName>
        <ecNumber evidence="1 8">3.1.1.29</ecNumber>
    </recommendedName>
</protein>
<evidence type="ECO:0000256" key="1">
    <source>
        <dbReference type="ARBA" id="ARBA00013260"/>
    </source>
</evidence>
<dbReference type="GO" id="GO:0005737">
    <property type="term" value="C:cytoplasm"/>
    <property type="evidence" value="ECO:0007669"/>
    <property type="project" value="UniProtKB-SubCell"/>
</dbReference>
<feature type="site" description="Stabilizes the basic form of H active site to accept a proton" evidence="8">
    <location>
        <position position="98"/>
    </location>
</feature>
<dbReference type="InterPro" id="IPR036416">
    <property type="entry name" value="Pept_tRNA_hydro_sf"/>
</dbReference>
<dbReference type="NCBIfam" id="TIGR00447">
    <property type="entry name" value="pth"/>
    <property type="match status" value="1"/>
</dbReference>
<evidence type="ECO:0000256" key="10">
    <source>
        <dbReference type="RuleBase" id="RU004320"/>
    </source>
</evidence>
<evidence type="ECO:0000256" key="6">
    <source>
        <dbReference type="ARBA" id="ARBA00048707"/>
    </source>
</evidence>
<dbReference type="AlphaFoldDB" id="A0A4R5AIW8"/>
<evidence type="ECO:0000256" key="5">
    <source>
        <dbReference type="ARBA" id="ARBA00038063"/>
    </source>
</evidence>
<dbReference type="PANTHER" id="PTHR17224">
    <property type="entry name" value="PEPTIDYL-TRNA HYDROLASE"/>
    <property type="match status" value="1"/>
</dbReference>
<organism evidence="11 12">
    <name type="scientific">Jiangella aurantiaca</name>
    <dbReference type="NCBI Taxonomy" id="2530373"/>
    <lineage>
        <taxon>Bacteria</taxon>
        <taxon>Bacillati</taxon>
        <taxon>Actinomycetota</taxon>
        <taxon>Actinomycetes</taxon>
        <taxon>Jiangellales</taxon>
        <taxon>Jiangellaceae</taxon>
        <taxon>Jiangella</taxon>
    </lineage>
</organism>
<keyword evidence="8" id="KW-0963">Cytoplasm</keyword>
<name>A0A4R5AIW8_9ACTN</name>
<comment type="function">
    <text evidence="8">Catalyzes the release of premature peptidyl moieties from peptidyl-tRNA molecules trapped in stalled 50S ribosomal subunits, and thus maintains levels of free tRNAs and 50S ribosomes.</text>
</comment>
<comment type="subcellular location">
    <subcellularLocation>
        <location evidence="8">Cytoplasm</location>
    </subcellularLocation>
</comment>
<feature type="active site" description="Proton acceptor" evidence="8">
    <location>
        <position position="22"/>
    </location>
</feature>
<feature type="site" description="Discriminates between blocked and unblocked aminoacyl-tRNA" evidence="8">
    <location>
        <position position="12"/>
    </location>
</feature>
<dbReference type="PANTHER" id="PTHR17224:SF1">
    <property type="entry name" value="PEPTIDYL-TRNA HYDROLASE"/>
    <property type="match status" value="1"/>
</dbReference>
<feature type="binding site" evidence="8">
    <location>
        <position position="17"/>
    </location>
    <ligand>
        <name>tRNA</name>
        <dbReference type="ChEBI" id="CHEBI:17843"/>
    </ligand>
</feature>
<dbReference type="OrthoDB" id="9800507at2"/>
<dbReference type="PROSITE" id="PS01196">
    <property type="entry name" value="PEPT_TRNA_HYDROL_2"/>
    <property type="match status" value="1"/>
</dbReference>
<feature type="binding site" evidence="8">
    <location>
        <position position="119"/>
    </location>
    <ligand>
        <name>tRNA</name>
        <dbReference type="ChEBI" id="CHEBI:17843"/>
    </ligand>
</feature>
<comment type="subunit">
    <text evidence="8">Monomer.</text>
</comment>
<keyword evidence="12" id="KW-1185">Reference proteome</keyword>
<proteinExistence type="inferred from homology"/>
<sequence>MSDAWLVVGLGNPGPTYAGTRHNAGAMVVDLLAERAGAPLKSQRRLRADVAEVRLGGVPGVRAVLAKPRTYMNESGGPVALLADFYKIAPDHLLVVHDELDLPFGTIRLKLGGGDNGHNGLRSVRARIGTGDYCRLRFGIGRPPGRMDPAAYVLKPFSTVEKRDIELEVDRAADAAEAVVVDGLTYAQNHYNA</sequence>
<dbReference type="GO" id="GO:0006515">
    <property type="term" value="P:protein quality control for misfolded or incompletely synthesized proteins"/>
    <property type="evidence" value="ECO:0007669"/>
    <property type="project" value="UniProtKB-UniRule"/>
</dbReference>
<dbReference type="SUPFAM" id="SSF53178">
    <property type="entry name" value="Peptidyl-tRNA hydrolase-like"/>
    <property type="match status" value="1"/>
</dbReference>
<dbReference type="PROSITE" id="PS01195">
    <property type="entry name" value="PEPT_TRNA_HYDROL_1"/>
    <property type="match status" value="1"/>
</dbReference>
<dbReference type="EMBL" id="SMLB01000007">
    <property type="protein sequence ID" value="TDD70924.1"/>
    <property type="molecule type" value="Genomic_DNA"/>
</dbReference>
<dbReference type="InterPro" id="IPR001328">
    <property type="entry name" value="Pept_tRNA_hydro"/>
</dbReference>
<comment type="similarity">
    <text evidence="5 8 10">Belongs to the PTH family.</text>
</comment>
<dbReference type="GO" id="GO:0072344">
    <property type="term" value="P:rescue of stalled ribosome"/>
    <property type="evidence" value="ECO:0007669"/>
    <property type="project" value="UniProtKB-UniRule"/>
</dbReference>
<dbReference type="FunFam" id="3.40.50.1470:FF:000001">
    <property type="entry name" value="Peptidyl-tRNA hydrolase"/>
    <property type="match status" value="1"/>
</dbReference>
<dbReference type="Pfam" id="PF01195">
    <property type="entry name" value="Pept_tRNA_hydro"/>
    <property type="match status" value="1"/>
</dbReference>
<keyword evidence="4 8" id="KW-0694">RNA-binding</keyword>
<dbReference type="RefSeq" id="WP_132102476.1">
    <property type="nucleotide sequence ID" value="NZ_SMLB01000007.1"/>
</dbReference>
<dbReference type="HAMAP" id="MF_00083">
    <property type="entry name" value="Pept_tRNA_hydro_bact"/>
    <property type="match status" value="1"/>
</dbReference>
<evidence type="ECO:0000256" key="4">
    <source>
        <dbReference type="ARBA" id="ARBA00022884"/>
    </source>
</evidence>
<dbReference type="EC" id="3.1.1.29" evidence="1 8"/>
<keyword evidence="3 8" id="KW-0378">Hydrolase</keyword>